<dbReference type="Proteomes" id="UP000298588">
    <property type="component" value="Chromosome"/>
</dbReference>
<reference evidence="1 2" key="1">
    <citation type="submission" date="2019-04" db="EMBL/GenBank/DDBJ databases">
        <title>Phreatobacter aquaticus sp. nov.</title>
        <authorList>
            <person name="Choi A."/>
            <person name="Baek K."/>
        </authorList>
    </citation>
    <scope>NUCLEOTIDE SEQUENCE [LARGE SCALE GENOMIC DNA]</scope>
    <source>
        <strain evidence="1 2">NMCR1094</strain>
    </source>
</reference>
<dbReference type="RefSeq" id="WP_137100588.1">
    <property type="nucleotide sequence ID" value="NZ_CP039865.1"/>
</dbReference>
<gene>
    <name evidence="1" type="ORF">E8L99_16585</name>
</gene>
<dbReference type="KEGG" id="paqt:E8L99_16585"/>
<dbReference type="AlphaFoldDB" id="A0A4D7QNS6"/>
<dbReference type="EMBL" id="CP039865">
    <property type="protein sequence ID" value="QCK87259.1"/>
    <property type="molecule type" value="Genomic_DNA"/>
</dbReference>
<sequence length="201" mass="22020">MHAPALADLIAAADRLKARAARHGYTITPASIVSLLANIARRAGLEPDALSRRLTQSIGPDAARCPYTVTEWLVARDAERWREENPEETRAIEIQRTGGCRWAPIQVRGRTFARLDANLSRHALIRGEAKPGRVGEILDHARRACRAAVGPIEAAIVVGFRLAMRLDAERIRAVLGSSAVWCGMARPDGETLATYSRHNAF</sequence>
<name>A0A4D7QNS6_9HYPH</name>
<evidence type="ECO:0000313" key="2">
    <source>
        <dbReference type="Proteomes" id="UP000298588"/>
    </source>
</evidence>
<proteinExistence type="predicted"/>
<evidence type="ECO:0000313" key="1">
    <source>
        <dbReference type="EMBL" id="QCK87259.1"/>
    </source>
</evidence>
<accession>A0A4D7QNS6</accession>
<organism evidence="1 2">
    <name type="scientific">Phreatobacter aquaticus</name>
    <dbReference type="NCBI Taxonomy" id="2570229"/>
    <lineage>
        <taxon>Bacteria</taxon>
        <taxon>Pseudomonadati</taxon>
        <taxon>Pseudomonadota</taxon>
        <taxon>Alphaproteobacteria</taxon>
        <taxon>Hyphomicrobiales</taxon>
        <taxon>Phreatobacteraceae</taxon>
        <taxon>Phreatobacter</taxon>
    </lineage>
</organism>
<keyword evidence="2" id="KW-1185">Reference proteome</keyword>
<protein>
    <submittedName>
        <fullName evidence="1">Uncharacterized protein</fullName>
    </submittedName>
</protein>